<evidence type="ECO:0000256" key="1">
    <source>
        <dbReference type="ARBA" id="ARBA00022801"/>
    </source>
</evidence>
<dbReference type="Gene3D" id="1.10.10.10">
    <property type="entry name" value="Winged helix-like DNA-binding domain superfamily/Winged helix DNA-binding domain"/>
    <property type="match status" value="1"/>
</dbReference>
<dbReference type="InterPro" id="IPR050247">
    <property type="entry name" value="Met_Aminopeptidase_Type2"/>
</dbReference>
<accession>A0A9Q0P9P0</accession>
<keyword evidence="2" id="KW-0645">Protease</keyword>
<dbReference type="PANTHER" id="PTHR45777">
    <property type="entry name" value="METHIONINE AMINOPEPTIDASE 2"/>
    <property type="match status" value="1"/>
</dbReference>
<proteinExistence type="predicted"/>
<organism evidence="2 3">
    <name type="scientific">Salix viminalis</name>
    <name type="common">Common osier</name>
    <name type="synonym">Basket willow</name>
    <dbReference type="NCBI Taxonomy" id="40686"/>
    <lineage>
        <taxon>Eukaryota</taxon>
        <taxon>Viridiplantae</taxon>
        <taxon>Streptophyta</taxon>
        <taxon>Embryophyta</taxon>
        <taxon>Tracheophyta</taxon>
        <taxon>Spermatophyta</taxon>
        <taxon>Magnoliopsida</taxon>
        <taxon>eudicotyledons</taxon>
        <taxon>Gunneridae</taxon>
        <taxon>Pentapetalae</taxon>
        <taxon>rosids</taxon>
        <taxon>fabids</taxon>
        <taxon>Malpighiales</taxon>
        <taxon>Salicaceae</taxon>
        <taxon>Saliceae</taxon>
        <taxon>Salix</taxon>
    </lineage>
</organism>
<dbReference type="Proteomes" id="UP001151529">
    <property type="component" value="Chromosome 17"/>
</dbReference>
<reference evidence="2" key="2">
    <citation type="journal article" date="2023" name="Int. J. Mol. Sci.">
        <title>De Novo Assembly and Annotation of 11 Diverse Shrub Willow (Salix) Genomes Reveals Novel Gene Organization in Sex-Linked Regions.</title>
        <authorList>
            <person name="Hyden B."/>
            <person name="Feng K."/>
            <person name="Yates T.B."/>
            <person name="Jawdy S."/>
            <person name="Cereghino C."/>
            <person name="Smart L.B."/>
            <person name="Muchero W."/>
        </authorList>
    </citation>
    <scope>NUCLEOTIDE SEQUENCE [LARGE SCALE GENOMIC DNA]</scope>
    <source>
        <tissue evidence="2">Shoot tip</tissue>
    </source>
</reference>
<gene>
    <name evidence="2" type="ORF">OIU85_007858</name>
</gene>
<dbReference type="AlphaFoldDB" id="A0A9Q0P9P0"/>
<keyword evidence="3" id="KW-1185">Reference proteome</keyword>
<dbReference type="InterPro" id="IPR036390">
    <property type="entry name" value="WH_DNA-bd_sf"/>
</dbReference>
<keyword evidence="1" id="KW-0378">Hydrolase</keyword>
<dbReference type="GO" id="GO:0005737">
    <property type="term" value="C:cytoplasm"/>
    <property type="evidence" value="ECO:0007669"/>
    <property type="project" value="TreeGrafter"/>
</dbReference>
<reference evidence="2" key="1">
    <citation type="submission" date="2022-11" db="EMBL/GenBank/DDBJ databases">
        <authorList>
            <person name="Hyden B.L."/>
            <person name="Feng K."/>
            <person name="Yates T."/>
            <person name="Jawdy S."/>
            <person name="Smart L.B."/>
            <person name="Muchero W."/>
        </authorList>
    </citation>
    <scope>NUCLEOTIDE SEQUENCE</scope>
    <source>
        <tissue evidence="2">Shoot tip</tissue>
    </source>
</reference>
<dbReference type="GO" id="GO:0004177">
    <property type="term" value="F:aminopeptidase activity"/>
    <property type="evidence" value="ECO:0007669"/>
    <property type="project" value="UniProtKB-KW"/>
</dbReference>
<dbReference type="SUPFAM" id="SSF46785">
    <property type="entry name" value="Winged helix' DNA-binding domain"/>
    <property type="match status" value="1"/>
</dbReference>
<keyword evidence="2" id="KW-0031">Aminopeptidase</keyword>
<name>A0A9Q0P9P0_SALVM</name>
<dbReference type="OrthoDB" id="7848262at2759"/>
<dbReference type="GO" id="GO:0008235">
    <property type="term" value="F:metalloexopeptidase activity"/>
    <property type="evidence" value="ECO:0007669"/>
    <property type="project" value="TreeGrafter"/>
</dbReference>
<sequence>MLENLFPLLKEGSRDFAIETFASTGKGYVREDLECSHYMKKFDAGHIPLRLPRAKQLLATINKNFSTLAFCTRYLDRLGEAKYLMALKNLCDSDIVEVMQGLTSIAIRRFLPQAQMRTNPKKEPRTRKFLCVQLAAGDEEWS</sequence>
<dbReference type="PANTHER" id="PTHR45777:SF2">
    <property type="entry name" value="METHIONINE AMINOPEPTIDASE 2"/>
    <property type="match status" value="1"/>
</dbReference>
<evidence type="ECO:0000313" key="3">
    <source>
        <dbReference type="Proteomes" id="UP001151529"/>
    </source>
</evidence>
<evidence type="ECO:0000313" key="2">
    <source>
        <dbReference type="EMBL" id="KAJ6684208.1"/>
    </source>
</evidence>
<dbReference type="InterPro" id="IPR036388">
    <property type="entry name" value="WH-like_DNA-bd_sf"/>
</dbReference>
<protein>
    <submittedName>
        <fullName evidence="2">METHIONINE AMINOPEPTIDASE 2A</fullName>
    </submittedName>
</protein>
<dbReference type="EMBL" id="JAPFFL010000013">
    <property type="protein sequence ID" value="KAJ6684208.1"/>
    <property type="molecule type" value="Genomic_DNA"/>
</dbReference>
<comment type="caution">
    <text evidence="2">The sequence shown here is derived from an EMBL/GenBank/DDBJ whole genome shotgun (WGS) entry which is preliminary data.</text>
</comment>